<dbReference type="GO" id="GO:0005930">
    <property type="term" value="C:axoneme"/>
    <property type="evidence" value="ECO:0007669"/>
    <property type="project" value="TreeGrafter"/>
</dbReference>
<reference evidence="1" key="1">
    <citation type="submission" date="2021-02" db="EMBL/GenBank/DDBJ databases">
        <authorList>
            <person name="Nowell W R."/>
        </authorList>
    </citation>
    <scope>NUCLEOTIDE SEQUENCE</scope>
</reference>
<proteinExistence type="predicted"/>
<dbReference type="GO" id="GO:0019894">
    <property type="term" value="F:kinesin binding"/>
    <property type="evidence" value="ECO:0007669"/>
    <property type="project" value="InterPro"/>
</dbReference>
<dbReference type="EMBL" id="CAJOBQ010001946">
    <property type="protein sequence ID" value="CAF4528165.1"/>
    <property type="molecule type" value="Genomic_DNA"/>
</dbReference>
<dbReference type="InterPro" id="IPR008658">
    <property type="entry name" value="KAP3"/>
</dbReference>
<dbReference type="GO" id="GO:0044782">
    <property type="term" value="P:cilium organization"/>
    <property type="evidence" value="ECO:0007669"/>
    <property type="project" value="TreeGrafter"/>
</dbReference>
<dbReference type="GO" id="GO:0035869">
    <property type="term" value="C:ciliary transition zone"/>
    <property type="evidence" value="ECO:0007669"/>
    <property type="project" value="TreeGrafter"/>
</dbReference>
<feature type="non-terminal residue" evidence="1">
    <location>
        <position position="1"/>
    </location>
</feature>
<dbReference type="Pfam" id="PF05804">
    <property type="entry name" value="KAP"/>
    <property type="match status" value="1"/>
</dbReference>
<dbReference type="PANTHER" id="PTHR15605:SF2">
    <property type="entry name" value="KINESIN-ASSOCIATED PROTEIN 3"/>
    <property type="match status" value="1"/>
</dbReference>
<evidence type="ECO:0000313" key="2">
    <source>
        <dbReference type="Proteomes" id="UP000663862"/>
    </source>
</evidence>
<dbReference type="InterPro" id="IPR016024">
    <property type="entry name" value="ARM-type_fold"/>
</dbReference>
<organism evidence="1 2">
    <name type="scientific">Rotaria socialis</name>
    <dbReference type="NCBI Taxonomy" id="392032"/>
    <lineage>
        <taxon>Eukaryota</taxon>
        <taxon>Metazoa</taxon>
        <taxon>Spiralia</taxon>
        <taxon>Gnathifera</taxon>
        <taxon>Rotifera</taxon>
        <taxon>Eurotatoria</taxon>
        <taxon>Bdelloidea</taxon>
        <taxon>Philodinida</taxon>
        <taxon>Philodinidae</taxon>
        <taxon>Rotaria</taxon>
    </lineage>
</organism>
<accession>A0A820X6Z5</accession>
<dbReference type="Proteomes" id="UP000663862">
    <property type="component" value="Unassembled WGS sequence"/>
</dbReference>
<dbReference type="AlphaFoldDB" id="A0A820X6Z5"/>
<dbReference type="GO" id="GO:0007018">
    <property type="term" value="P:microtubule-based movement"/>
    <property type="evidence" value="ECO:0007669"/>
    <property type="project" value="TreeGrafter"/>
</dbReference>
<evidence type="ECO:0008006" key="3">
    <source>
        <dbReference type="Google" id="ProtNLM"/>
    </source>
</evidence>
<dbReference type="SMART" id="SM01297">
    <property type="entry name" value="KAP"/>
    <property type="match status" value="1"/>
</dbReference>
<dbReference type="SUPFAM" id="SSF48371">
    <property type="entry name" value="ARM repeat"/>
    <property type="match status" value="1"/>
</dbReference>
<name>A0A820X6Z5_9BILA</name>
<gene>
    <name evidence="1" type="ORF">TSG867_LOCUS23074</name>
</gene>
<dbReference type="PANTHER" id="PTHR15605">
    <property type="entry name" value="KINESIN-ASSOCIATED PROTEINS"/>
    <property type="match status" value="1"/>
</dbReference>
<evidence type="ECO:0000313" key="1">
    <source>
        <dbReference type="EMBL" id="CAF4528165.1"/>
    </source>
</evidence>
<sequence>MALYSAEDARYLKRRIRGGQIDVHPTEKALIVNYSIEATVLDEYQNTMIGDKKDAQKIIRLKSLGPATDIRALAKEVINRCKLIHPTKLVEVEQLLFYLQNRRDTNLPSETTPSGPQKPISDELEQPSIDSQISEIASLNDIDDYAEMLYENIPEKIKGSALILQLARNPDNLSEIIQKESVLNVLTRVYKEEWNQSIELATNIVYIFFCFSSFTDFHPLVSQYRIGAQTMTIIEAEMKKYDQWMEETAREQKKKPRDTRANITIDNKYKVLIRKQEQFLRVAFYLLLNLAEDLKVELKMRNKTIISHLIHALDRDNNDLLILVVSFLKKLSVFVENKNDMLASDILHAYGCLKLRPLSVCHRYCPSSPSFISFHISIHICTE</sequence>
<dbReference type="GO" id="GO:0016939">
    <property type="term" value="C:kinesin II complex"/>
    <property type="evidence" value="ECO:0007669"/>
    <property type="project" value="TreeGrafter"/>
</dbReference>
<protein>
    <recommendedName>
        <fullName evidence="3">Kinesin-associated protein 3</fullName>
    </recommendedName>
</protein>
<comment type="caution">
    <text evidence="1">The sequence shown here is derived from an EMBL/GenBank/DDBJ whole genome shotgun (WGS) entry which is preliminary data.</text>
</comment>